<proteinExistence type="predicted"/>
<dbReference type="AlphaFoldDB" id="A0ABD5ESK2"/>
<evidence type="ECO:0000313" key="6">
    <source>
        <dbReference type="EMBL" id="MDT0437325.1"/>
    </source>
</evidence>
<dbReference type="InterPro" id="IPR052359">
    <property type="entry name" value="HTH-type_reg/antitoxin"/>
</dbReference>
<keyword evidence="1" id="KW-0805">Transcription regulation</keyword>
<name>A0ABD5ESK2_9ACTN</name>
<dbReference type="Pfam" id="PF01381">
    <property type="entry name" value="HTH_3"/>
    <property type="match status" value="1"/>
</dbReference>
<dbReference type="InterPro" id="IPR010982">
    <property type="entry name" value="Lambda_DNA-bd_dom_sf"/>
</dbReference>
<evidence type="ECO:0000313" key="7">
    <source>
        <dbReference type="Proteomes" id="UP001183535"/>
    </source>
</evidence>
<keyword evidence="7" id="KW-1185">Reference proteome</keyword>
<feature type="region of interest" description="Disordered" evidence="4">
    <location>
        <begin position="84"/>
        <end position="153"/>
    </location>
</feature>
<dbReference type="GO" id="GO:0003677">
    <property type="term" value="F:DNA binding"/>
    <property type="evidence" value="ECO:0007669"/>
    <property type="project" value="UniProtKB-KW"/>
</dbReference>
<sequence length="216" mass="22724">MTIDALPQQPMPSHPRRRDTRAPLPGPAERGRLRRAWHLTEQQVAEAFGVTAATVRSWETGRTTPTGLRRAAYAAFLSGLAQGLSPAEAPPRDPGGARTGAGTGRIRRGGGARKARTERGVTGGTAASELPRARDGEGARRECPAPRVPSAPKAVTVHRPAVVLRGRFPGTAGRSVTPGPDPVSPARRRRLRVMAAAAGVWTVVLHLMASAPPPHG</sequence>
<keyword evidence="3" id="KW-0804">Transcription</keyword>
<dbReference type="PANTHER" id="PTHR36511:SF3">
    <property type="entry name" value="ANTITOXIN HIGA-2"/>
    <property type="match status" value="1"/>
</dbReference>
<evidence type="ECO:0000256" key="4">
    <source>
        <dbReference type="SAM" id="MobiDB-lite"/>
    </source>
</evidence>
<gene>
    <name evidence="6" type="ORF">RM877_21830</name>
</gene>
<dbReference type="RefSeq" id="WP_176729890.1">
    <property type="nucleotide sequence ID" value="NZ_JAVRES010000011.1"/>
</dbReference>
<evidence type="ECO:0000259" key="5">
    <source>
        <dbReference type="PROSITE" id="PS50943"/>
    </source>
</evidence>
<evidence type="ECO:0000256" key="1">
    <source>
        <dbReference type="ARBA" id="ARBA00023015"/>
    </source>
</evidence>
<keyword evidence="2" id="KW-0238">DNA-binding</keyword>
<dbReference type="CDD" id="cd00093">
    <property type="entry name" value="HTH_XRE"/>
    <property type="match status" value="1"/>
</dbReference>
<dbReference type="PROSITE" id="PS50943">
    <property type="entry name" value="HTH_CROC1"/>
    <property type="match status" value="1"/>
</dbReference>
<feature type="domain" description="HTH cro/C1-type" evidence="5">
    <location>
        <begin position="42"/>
        <end position="66"/>
    </location>
</feature>
<evidence type="ECO:0000256" key="2">
    <source>
        <dbReference type="ARBA" id="ARBA00023125"/>
    </source>
</evidence>
<dbReference type="Proteomes" id="UP001183535">
    <property type="component" value="Unassembled WGS sequence"/>
</dbReference>
<comment type="caution">
    <text evidence="6">The sequence shown here is derived from an EMBL/GenBank/DDBJ whole genome shotgun (WGS) entry which is preliminary data.</text>
</comment>
<accession>A0ABD5ESK2</accession>
<dbReference type="SUPFAM" id="SSF47413">
    <property type="entry name" value="lambda repressor-like DNA-binding domains"/>
    <property type="match status" value="1"/>
</dbReference>
<feature type="compositionally biased region" description="Basic residues" evidence="4">
    <location>
        <begin position="105"/>
        <end position="116"/>
    </location>
</feature>
<protein>
    <recommendedName>
        <fullName evidence="5">HTH cro/C1-type domain-containing protein</fullName>
    </recommendedName>
</protein>
<feature type="compositionally biased region" description="Basic and acidic residues" evidence="4">
    <location>
        <begin position="131"/>
        <end position="144"/>
    </location>
</feature>
<dbReference type="InterPro" id="IPR001387">
    <property type="entry name" value="Cro/C1-type_HTH"/>
</dbReference>
<dbReference type="Gene3D" id="1.10.260.40">
    <property type="entry name" value="lambda repressor-like DNA-binding domains"/>
    <property type="match status" value="1"/>
</dbReference>
<evidence type="ECO:0000256" key="3">
    <source>
        <dbReference type="ARBA" id="ARBA00023163"/>
    </source>
</evidence>
<reference evidence="7" key="1">
    <citation type="submission" date="2023-07" db="EMBL/GenBank/DDBJ databases">
        <title>30 novel species of actinomycetes from the DSMZ collection.</title>
        <authorList>
            <person name="Nouioui I."/>
        </authorList>
    </citation>
    <scope>NUCLEOTIDE SEQUENCE [LARGE SCALE GENOMIC DNA]</scope>
    <source>
        <strain evidence="7">DSM 41981</strain>
    </source>
</reference>
<organism evidence="6 7">
    <name type="scientific">Streptomyces doudnae</name>
    <dbReference type="NCBI Taxonomy" id="3075536"/>
    <lineage>
        <taxon>Bacteria</taxon>
        <taxon>Bacillati</taxon>
        <taxon>Actinomycetota</taxon>
        <taxon>Actinomycetes</taxon>
        <taxon>Kitasatosporales</taxon>
        <taxon>Streptomycetaceae</taxon>
        <taxon>Streptomyces</taxon>
    </lineage>
</organism>
<dbReference type="EMBL" id="JAVRES010000011">
    <property type="protein sequence ID" value="MDT0437325.1"/>
    <property type="molecule type" value="Genomic_DNA"/>
</dbReference>
<feature type="region of interest" description="Disordered" evidence="4">
    <location>
        <begin position="1"/>
        <end position="32"/>
    </location>
</feature>
<dbReference type="PANTHER" id="PTHR36511">
    <property type="entry name" value="MERR FAMILY BACTERIAL REGULATORY PROTEIN"/>
    <property type="match status" value="1"/>
</dbReference>